<keyword evidence="1 2" id="KW-0732">Signal</keyword>
<feature type="domain" description="Polysaccharide export protein N-terminal" evidence="3">
    <location>
        <begin position="55"/>
        <end position="127"/>
    </location>
</feature>
<dbReference type="InterPro" id="IPR019554">
    <property type="entry name" value="Soluble_ligand-bd"/>
</dbReference>
<dbReference type="AlphaFoldDB" id="A0A1Y6F3L4"/>
<gene>
    <name evidence="5" type="ORF">SAMN06297468_1327</name>
</gene>
<dbReference type="RefSeq" id="WP_143255980.1">
    <property type="nucleotide sequence ID" value="NZ_FXWG01000002.1"/>
</dbReference>
<evidence type="ECO:0000256" key="1">
    <source>
        <dbReference type="ARBA" id="ARBA00022729"/>
    </source>
</evidence>
<sequence>MTFSLAGRGLFLALLPLIAGCSTARPLEGPTAIEVVQADALPPPAVNDLGVVGRSFVIGPYDKLKVSVFGIQELQDFEAVVDGGGNISFPLAGSLEAGGKTSSELAEEIAKRLGARYIRDPQVSVNLEENNSKVYAVTGQVGEPGLYPVRGQLTLIGAVAQAKGLTEFAKAEYVVVFRKVEGKQMAALYNLEAIQRGAYEDPQVFANDRIVVSTNRARRVFRDILSGAPLLTTPIIAVLTSNNN</sequence>
<dbReference type="EMBL" id="FXWG01000002">
    <property type="protein sequence ID" value="SMQ69086.1"/>
    <property type="molecule type" value="Genomic_DNA"/>
</dbReference>
<dbReference type="Gene3D" id="3.30.1950.10">
    <property type="entry name" value="wza like domain"/>
    <property type="match status" value="1"/>
</dbReference>
<dbReference type="GO" id="GO:0015159">
    <property type="term" value="F:polysaccharide transmembrane transporter activity"/>
    <property type="evidence" value="ECO:0007669"/>
    <property type="project" value="InterPro"/>
</dbReference>
<protein>
    <submittedName>
        <fullName evidence="5">Polysaccharide export outer membrane protein</fullName>
    </submittedName>
</protein>
<feature type="signal peptide" evidence="2">
    <location>
        <begin position="1"/>
        <end position="24"/>
    </location>
</feature>
<dbReference type="InterPro" id="IPR003715">
    <property type="entry name" value="Poly_export_N"/>
</dbReference>
<dbReference type="Proteomes" id="UP000194420">
    <property type="component" value="Unassembled WGS sequence"/>
</dbReference>
<organism evidence="5 6">
    <name type="scientific">Altererythrobacter xiamenensis</name>
    <dbReference type="NCBI Taxonomy" id="1316679"/>
    <lineage>
        <taxon>Bacteria</taxon>
        <taxon>Pseudomonadati</taxon>
        <taxon>Pseudomonadota</taxon>
        <taxon>Alphaproteobacteria</taxon>
        <taxon>Sphingomonadales</taxon>
        <taxon>Erythrobacteraceae</taxon>
        <taxon>Altererythrobacter</taxon>
    </lineage>
</organism>
<dbReference type="InterPro" id="IPR049712">
    <property type="entry name" value="Poly_export"/>
</dbReference>
<dbReference type="OrthoDB" id="8410640at2"/>
<feature type="domain" description="Soluble ligand binding" evidence="4">
    <location>
        <begin position="134"/>
        <end position="185"/>
    </location>
</feature>
<evidence type="ECO:0000313" key="6">
    <source>
        <dbReference type="Proteomes" id="UP000194420"/>
    </source>
</evidence>
<evidence type="ECO:0000256" key="2">
    <source>
        <dbReference type="SAM" id="SignalP"/>
    </source>
</evidence>
<name>A0A1Y6F3L4_9SPHN</name>
<evidence type="ECO:0000313" key="5">
    <source>
        <dbReference type="EMBL" id="SMQ69086.1"/>
    </source>
</evidence>
<reference evidence="6" key="1">
    <citation type="submission" date="2017-04" db="EMBL/GenBank/DDBJ databases">
        <authorList>
            <person name="Varghese N."/>
            <person name="Submissions S."/>
        </authorList>
    </citation>
    <scope>NUCLEOTIDE SEQUENCE [LARGE SCALE GENOMIC DNA]</scope>
</reference>
<evidence type="ECO:0000259" key="3">
    <source>
        <dbReference type="Pfam" id="PF02563"/>
    </source>
</evidence>
<keyword evidence="6" id="KW-1185">Reference proteome</keyword>
<accession>A0A1Y6F3L4</accession>
<dbReference type="PANTHER" id="PTHR33619:SF3">
    <property type="entry name" value="POLYSACCHARIDE EXPORT PROTEIN GFCE-RELATED"/>
    <property type="match status" value="1"/>
</dbReference>
<dbReference type="Pfam" id="PF02563">
    <property type="entry name" value="Poly_export"/>
    <property type="match status" value="1"/>
</dbReference>
<dbReference type="Pfam" id="PF10531">
    <property type="entry name" value="SLBB"/>
    <property type="match status" value="1"/>
</dbReference>
<proteinExistence type="predicted"/>
<dbReference type="PANTHER" id="PTHR33619">
    <property type="entry name" value="POLYSACCHARIDE EXPORT PROTEIN GFCE-RELATED"/>
    <property type="match status" value="1"/>
</dbReference>
<feature type="chain" id="PRO_5012802942" evidence="2">
    <location>
        <begin position="25"/>
        <end position="244"/>
    </location>
</feature>
<evidence type="ECO:0000259" key="4">
    <source>
        <dbReference type="Pfam" id="PF10531"/>
    </source>
</evidence>